<dbReference type="EMBL" id="AE017283">
    <property type="protein sequence ID" value="AAT81979.1"/>
    <property type="molecule type" value="Genomic_DNA"/>
</dbReference>
<gene>
    <name evidence="2" type="ordered locus">PPA2396</name>
</gene>
<proteinExistence type="predicted"/>
<dbReference type="GO" id="GO:0019450">
    <property type="term" value="P:L-cysteine catabolic process to pyruvate"/>
    <property type="evidence" value="ECO:0007669"/>
    <property type="project" value="TreeGrafter"/>
</dbReference>
<dbReference type="PANTHER" id="PTHR30501:SF2">
    <property type="entry name" value="UPF0597 PROTEIN YHAM"/>
    <property type="match status" value="1"/>
</dbReference>
<reference evidence="2 3" key="1">
    <citation type="journal article" date="2004" name="Science">
        <title>The complete genome sequence of Propionibacterium acnes, a commensal of human skin.</title>
        <authorList>
            <person name="Bruggemann H."/>
            <person name="Henne A."/>
            <person name="Hoster F."/>
            <person name="Liesegang H."/>
            <person name="Wiezer A."/>
            <person name="Strittmatter A."/>
            <person name="Hujer S."/>
            <person name="Durre P."/>
            <person name="Gottschalk G."/>
        </authorList>
    </citation>
    <scope>NUCLEOTIDE SEQUENCE [LARGE SCALE GENOMIC DNA]</scope>
    <source>
        <strain evidence="3">DSM 16379 / KPA171202</strain>
    </source>
</reference>
<dbReference type="GO" id="GO:0080146">
    <property type="term" value="F:L-cysteine desulfhydrase activity"/>
    <property type="evidence" value="ECO:0007669"/>
    <property type="project" value="TreeGrafter"/>
</dbReference>
<organism evidence="2 3">
    <name type="scientific">Cutibacterium acnes (strain DSM 16379 / KPA171202)</name>
    <name type="common">Propionibacterium acnes</name>
    <dbReference type="NCBI Taxonomy" id="267747"/>
    <lineage>
        <taxon>Bacteria</taxon>
        <taxon>Bacillati</taxon>
        <taxon>Actinomycetota</taxon>
        <taxon>Actinomycetes</taxon>
        <taxon>Propionibacteriales</taxon>
        <taxon>Propionibacteriaceae</taxon>
        <taxon>Cutibacterium</taxon>
    </lineage>
</organism>
<dbReference type="Proteomes" id="UP000000603">
    <property type="component" value="Chromosome"/>
</dbReference>
<dbReference type="AlphaFoldDB" id="Q6AB87"/>
<dbReference type="InterPro" id="IPR021144">
    <property type="entry name" value="UPF0597"/>
</dbReference>
<accession>Q6AB87</accession>
<dbReference type="eggNOG" id="COG3681">
    <property type="taxonomic scope" value="Bacteria"/>
</dbReference>
<protein>
    <submittedName>
        <fullName evidence="2">Conserved protein</fullName>
    </submittedName>
</protein>
<feature type="compositionally biased region" description="Low complexity" evidence="1">
    <location>
        <begin position="92"/>
        <end position="107"/>
    </location>
</feature>
<dbReference type="EnsemblBacteria" id="AAT81979">
    <property type="protein sequence ID" value="AAT81979"/>
    <property type="gene ID" value="PPA2396"/>
</dbReference>
<evidence type="ECO:0000256" key="1">
    <source>
        <dbReference type="SAM" id="MobiDB-lite"/>
    </source>
</evidence>
<evidence type="ECO:0000313" key="3">
    <source>
        <dbReference type="Proteomes" id="UP000000603"/>
    </source>
</evidence>
<evidence type="ECO:0000313" key="2">
    <source>
        <dbReference type="EMBL" id="AAT81979.1"/>
    </source>
</evidence>
<dbReference type="PANTHER" id="PTHR30501">
    <property type="entry name" value="UPF0597 PROTEIN YHAM"/>
    <property type="match status" value="1"/>
</dbReference>
<feature type="compositionally biased region" description="Basic residues" evidence="1">
    <location>
        <begin position="123"/>
        <end position="135"/>
    </location>
</feature>
<name>Q6AB87_CUTAK</name>
<sequence>MQKTRCQTPLSPSEINNLIEALHQGVTPATGCTEPIALAYAAARAKRALGSDAKQLDSLHIDARVSPNIMKNGMAVMVPRHRTARPRDRRSGGSPRRQPRCGASGPGRRQRRRGREGASPSRFRSRRTHCGRCGR</sequence>
<dbReference type="HOGENOM" id="CLU_1883896_0_0_11"/>
<feature type="region of interest" description="Disordered" evidence="1">
    <location>
        <begin position="72"/>
        <end position="135"/>
    </location>
</feature>
<dbReference type="KEGG" id="pac:PPA2396"/>